<dbReference type="VEuPathDB" id="FungiDB:BCV72DRAFT_280627"/>
<accession>A0A1X0QS32</accession>
<name>A0A1X0QS32_RHIZD</name>
<reference evidence="1" key="1">
    <citation type="journal article" date="2016" name="Proc. Natl. Acad. Sci. U.S.A.">
        <title>Lipid metabolic changes in an early divergent fungus govern the establishment of a mutualistic symbiosis with endobacteria.</title>
        <authorList>
            <person name="Lastovetsky O.A."/>
            <person name="Gaspar M.L."/>
            <person name="Mondo S.J."/>
            <person name="LaButti K.M."/>
            <person name="Sandor L."/>
            <person name="Grigoriev I.V."/>
            <person name="Henry S.A."/>
            <person name="Pawlowska T.E."/>
        </authorList>
    </citation>
    <scope>NUCLEOTIDE SEQUENCE [LARGE SCALE GENOMIC DNA]</scope>
    <source>
        <strain evidence="1">ATCC 52814</strain>
    </source>
</reference>
<dbReference type="Proteomes" id="UP000242414">
    <property type="component" value="Unassembled WGS sequence"/>
</dbReference>
<dbReference type="OrthoDB" id="2448606at2759"/>
<dbReference type="AlphaFoldDB" id="A0A1X0QS32"/>
<organism evidence="1">
    <name type="scientific">Rhizopus microsporus var. microsporus</name>
    <dbReference type="NCBI Taxonomy" id="86635"/>
    <lineage>
        <taxon>Eukaryota</taxon>
        <taxon>Fungi</taxon>
        <taxon>Fungi incertae sedis</taxon>
        <taxon>Mucoromycota</taxon>
        <taxon>Mucoromycotina</taxon>
        <taxon>Mucoromycetes</taxon>
        <taxon>Mucorales</taxon>
        <taxon>Mucorineae</taxon>
        <taxon>Rhizopodaceae</taxon>
        <taxon>Rhizopus</taxon>
    </lineage>
</organism>
<protein>
    <submittedName>
        <fullName evidence="1">Uncharacterized protein</fullName>
    </submittedName>
</protein>
<gene>
    <name evidence="1" type="ORF">BCV72DRAFT_280627</name>
</gene>
<evidence type="ECO:0000313" key="1">
    <source>
        <dbReference type="EMBL" id="ORE02554.1"/>
    </source>
</evidence>
<proteinExistence type="predicted"/>
<dbReference type="EMBL" id="KV922044">
    <property type="protein sequence ID" value="ORE02554.1"/>
    <property type="molecule type" value="Genomic_DNA"/>
</dbReference>
<sequence length="304" mass="34507">MHLDIQQFVSNNVVCDIVSDAQNQWGTANIMFPSSLMVNLMDVAKGLQARKIDRIDACMSVLSLAKDADRLDKKIILLIHHMQTVILILLYRLLMLPFEAVMHPINESEYCTRYLLPTFQCLFDDDQRSVKLRWTSTEAVDDESKPDCLISIMTANYVACNIGFGEVKSESESKDHRKANFDLVRLGIFAKNAIDNDSLTGTVAIHAVGTHACFYLVQLKADGLYTMIELGNMNVPLSICELHGYLAYLSDLKVILKVFEDQCLPITTTSFPNRKRKSYSLEKIDPILTKTRDRKRKNIVSHQK</sequence>